<keyword evidence="2" id="KW-1185">Reference proteome</keyword>
<proteinExistence type="predicted"/>
<evidence type="ECO:0000313" key="2">
    <source>
        <dbReference type="Proteomes" id="UP000509301"/>
    </source>
</evidence>
<sequence length="168" mass="19177">MSRYKNRATHFLRFGEYSDDIPFNQADDVFGTVIYLKVPDSEQIIESSQEITRIIRQALNVKVRELISRDPEKAREVSEVLEDSETIDEFMEKFKTVVVAYVLSTMDGKGVDTVIDLKSSALDLMEATETLFLKSVPYLDEVQSIGRLLDNMRFSVESLKVKVNSLVV</sequence>
<gene>
    <name evidence="1" type="ORF">GWK48_00725</name>
</gene>
<dbReference type="EMBL" id="CP049074">
    <property type="protein sequence ID" value="QKR00915.1"/>
    <property type="molecule type" value="Genomic_DNA"/>
</dbReference>
<dbReference type="Proteomes" id="UP000509301">
    <property type="component" value="Chromosome"/>
</dbReference>
<reference evidence="1 2" key="1">
    <citation type="submission" date="2020-02" db="EMBL/GenBank/DDBJ databases">
        <title>Comparative genome analysis reveals the metabolism and evolution of the thermophilic archaeal genus Metallosphaera.</title>
        <authorList>
            <person name="Jiang C."/>
        </authorList>
    </citation>
    <scope>NUCLEOTIDE SEQUENCE [LARGE SCALE GENOMIC DNA]</scope>
    <source>
        <strain evidence="1 2">Ric-A</strain>
    </source>
</reference>
<dbReference type="AlphaFoldDB" id="A0A6N0NXH4"/>
<name>A0A6N0NXH4_9CREN</name>
<protein>
    <submittedName>
        <fullName evidence="1">Uncharacterized protein</fullName>
    </submittedName>
</protein>
<organism evidence="1 2">
    <name type="scientific">Metallosphaera tengchongensis</name>
    <dbReference type="NCBI Taxonomy" id="1532350"/>
    <lineage>
        <taxon>Archaea</taxon>
        <taxon>Thermoproteota</taxon>
        <taxon>Thermoprotei</taxon>
        <taxon>Sulfolobales</taxon>
        <taxon>Sulfolobaceae</taxon>
        <taxon>Metallosphaera</taxon>
    </lineage>
</organism>
<dbReference type="OrthoDB" id="34694at2157"/>
<dbReference type="KEGG" id="mten:GWK48_00725"/>
<accession>A0A6N0NXH4</accession>
<evidence type="ECO:0000313" key="1">
    <source>
        <dbReference type="EMBL" id="QKR00915.1"/>
    </source>
</evidence>